<gene>
    <name evidence="1" type="ORF">pdam_00021482</name>
</gene>
<comment type="caution">
    <text evidence="1">The sequence shown here is derived from an EMBL/GenBank/DDBJ whole genome shotgun (WGS) entry which is preliminary data.</text>
</comment>
<name>A0A3M6UDZ6_POCDA</name>
<proteinExistence type="predicted"/>
<keyword evidence="2" id="KW-1185">Reference proteome</keyword>
<sequence length="350" mass="39043">CAVTRQFLHNIFLLPQKLKRKKAFSKMSCTSETVILSTESNLSLLFANCSMCGESALISHLVGQLMKIYNVARSVPISRLAFGGTSSLTSKLLSLANQSLLKGCGLHLQGRITTESLDSKPCCFEVTAEKILSFGRTQLQQIFGENNSTSSSECEVLRICESALSLPLSNCFSDTSTGCNSIGVCENGDSISRALWHAAEERWKDATDMLSDYTPDKILHTVVELAQDRVNELITNNCLVSQLSEAGDFLMSTTQCLKTEAEVFSQLLNETQEQALAGMTELWNVMNEYGHLACDGMELFSQYIWNTLPEFYEPALLDVNLFNMDDEDFFFVAEEPMPRRRRSMLYIGSR</sequence>
<dbReference type="AlphaFoldDB" id="A0A3M6UDZ6"/>
<evidence type="ECO:0000313" key="2">
    <source>
        <dbReference type="Proteomes" id="UP000275408"/>
    </source>
</evidence>
<dbReference type="Proteomes" id="UP000275408">
    <property type="component" value="Unassembled WGS sequence"/>
</dbReference>
<dbReference type="EMBL" id="RCHS01001728">
    <property type="protein sequence ID" value="RMX51648.1"/>
    <property type="molecule type" value="Genomic_DNA"/>
</dbReference>
<evidence type="ECO:0000313" key="1">
    <source>
        <dbReference type="EMBL" id="RMX51648.1"/>
    </source>
</evidence>
<protein>
    <submittedName>
        <fullName evidence="1">Uncharacterized protein</fullName>
    </submittedName>
</protein>
<organism evidence="1 2">
    <name type="scientific">Pocillopora damicornis</name>
    <name type="common">Cauliflower coral</name>
    <name type="synonym">Millepora damicornis</name>
    <dbReference type="NCBI Taxonomy" id="46731"/>
    <lineage>
        <taxon>Eukaryota</taxon>
        <taxon>Metazoa</taxon>
        <taxon>Cnidaria</taxon>
        <taxon>Anthozoa</taxon>
        <taxon>Hexacorallia</taxon>
        <taxon>Scleractinia</taxon>
        <taxon>Astrocoeniina</taxon>
        <taxon>Pocilloporidae</taxon>
        <taxon>Pocillopora</taxon>
    </lineage>
</organism>
<feature type="non-terminal residue" evidence="1">
    <location>
        <position position="1"/>
    </location>
</feature>
<dbReference type="OrthoDB" id="5973030at2759"/>
<accession>A0A3M6UDZ6</accession>
<reference evidence="1 2" key="1">
    <citation type="journal article" date="2018" name="Sci. Rep.">
        <title>Comparative analysis of the Pocillopora damicornis genome highlights role of immune system in coral evolution.</title>
        <authorList>
            <person name="Cunning R."/>
            <person name="Bay R.A."/>
            <person name="Gillette P."/>
            <person name="Baker A.C."/>
            <person name="Traylor-Knowles N."/>
        </authorList>
    </citation>
    <scope>NUCLEOTIDE SEQUENCE [LARGE SCALE GENOMIC DNA]</scope>
    <source>
        <strain evidence="1">RSMAS</strain>
        <tissue evidence="1">Whole animal</tissue>
    </source>
</reference>